<evidence type="ECO:0000313" key="3">
    <source>
        <dbReference type="Proteomes" id="UP000676565"/>
    </source>
</evidence>
<feature type="compositionally biased region" description="Polar residues" evidence="1">
    <location>
        <begin position="92"/>
        <end position="101"/>
    </location>
</feature>
<name>A0ABS5C4F4_9BACT</name>
<dbReference type="RefSeq" id="WP_210663316.1">
    <property type="nucleotide sequence ID" value="NZ_JAGKQQ010000002.1"/>
</dbReference>
<accession>A0ABS5C4F4</accession>
<evidence type="ECO:0000313" key="2">
    <source>
        <dbReference type="EMBL" id="MBP3960862.1"/>
    </source>
</evidence>
<reference evidence="2 3" key="1">
    <citation type="submission" date="2021-04" db="EMBL/GenBank/DDBJ databases">
        <authorList>
            <person name="Ivanova A."/>
        </authorList>
    </citation>
    <scope>NUCLEOTIDE SEQUENCE [LARGE SCALE GENOMIC DNA]</scope>
    <source>
        <strain evidence="2 3">G18</strain>
    </source>
</reference>
<keyword evidence="3" id="KW-1185">Reference proteome</keyword>
<feature type="region of interest" description="Disordered" evidence="1">
    <location>
        <begin position="48"/>
        <end position="145"/>
    </location>
</feature>
<evidence type="ECO:0008006" key="4">
    <source>
        <dbReference type="Google" id="ProtNLM"/>
    </source>
</evidence>
<dbReference type="Proteomes" id="UP000676565">
    <property type="component" value="Unassembled WGS sequence"/>
</dbReference>
<feature type="compositionally biased region" description="Basic and acidic residues" evidence="1">
    <location>
        <begin position="133"/>
        <end position="145"/>
    </location>
</feature>
<dbReference type="EMBL" id="JAGKQQ010000002">
    <property type="protein sequence ID" value="MBP3960862.1"/>
    <property type="molecule type" value="Genomic_DNA"/>
</dbReference>
<proteinExistence type="predicted"/>
<sequence>MGNIVFTPESGPSVVAEIHDGKYSAEGVPTGDVKVSLDLRNLKTIAEQTAPKTGPAGMAAKFGKMSGDDAAKQKSLNPGAGANIPPEAKEQLAQQQKNSAEASRLQKETLPLISGIPEKYSDPNQSGWTVKVSRGDNTFDAKVTK</sequence>
<comment type="caution">
    <text evidence="2">The sequence shown here is derived from an EMBL/GenBank/DDBJ whole genome shotgun (WGS) entry which is preliminary data.</text>
</comment>
<evidence type="ECO:0000256" key="1">
    <source>
        <dbReference type="SAM" id="MobiDB-lite"/>
    </source>
</evidence>
<organism evidence="2 3">
    <name type="scientific">Gemmata palustris</name>
    <dbReference type="NCBI Taxonomy" id="2822762"/>
    <lineage>
        <taxon>Bacteria</taxon>
        <taxon>Pseudomonadati</taxon>
        <taxon>Planctomycetota</taxon>
        <taxon>Planctomycetia</taxon>
        <taxon>Gemmatales</taxon>
        <taxon>Gemmataceae</taxon>
        <taxon>Gemmata</taxon>
    </lineage>
</organism>
<protein>
    <recommendedName>
        <fullName evidence="4">PepSY domain-containing protein</fullName>
    </recommendedName>
</protein>
<gene>
    <name evidence="2" type="ORF">J8F10_37040</name>
</gene>